<organism evidence="2 3">
    <name type="scientific">Azomonas macrocytogenes</name>
    <name type="common">Azotobacter macrocytogenes</name>
    <dbReference type="NCBI Taxonomy" id="69962"/>
    <lineage>
        <taxon>Bacteria</taxon>
        <taxon>Pseudomonadati</taxon>
        <taxon>Pseudomonadota</taxon>
        <taxon>Gammaproteobacteria</taxon>
        <taxon>Pseudomonadales</taxon>
        <taxon>Pseudomonadaceae</taxon>
        <taxon>Azomonas</taxon>
    </lineage>
</organism>
<accession>A0A839T6Z4</accession>
<gene>
    <name evidence="2" type="ORF">FHR87_002122</name>
</gene>
<comment type="caution">
    <text evidence="2">The sequence shown here is derived from an EMBL/GenBank/DDBJ whole genome shotgun (WGS) entry which is preliminary data.</text>
</comment>
<evidence type="ECO:0000256" key="1">
    <source>
        <dbReference type="SAM" id="SignalP"/>
    </source>
</evidence>
<dbReference type="AlphaFoldDB" id="A0A839T6Z4"/>
<proteinExistence type="predicted"/>
<evidence type="ECO:0000313" key="3">
    <source>
        <dbReference type="Proteomes" id="UP000549250"/>
    </source>
</evidence>
<name>A0A839T6Z4_AZOMA</name>
<feature type="chain" id="PRO_5032554179" evidence="1">
    <location>
        <begin position="29"/>
        <end position="139"/>
    </location>
</feature>
<reference evidence="2 3" key="1">
    <citation type="submission" date="2020-08" db="EMBL/GenBank/DDBJ databases">
        <title>Genomic Encyclopedia of Type Strains, Phase III (KMG-III): the genomes of soil and plant-associated and newly described type strains.</title>
        <authorList>
            <person name="Whitman W."/>
        </authorList>
    </citation>
    <scope>NUCLEOTIDE SEQUENCE [LARGE SCALE GENOMIC DNA]</scope>
    <source>
        <strain evidence="2 3">CECT 4462</strain>
    </source>
</reference>
<protein>
    <submittedName>
        <fullName evidence="2">Uncharacterized protein</fullName>
    </submittedName>
</protein>
<dbReference type="RefSeq" id="WP_246335965.1">
    <property type="nucleotide sequence ID" value="NZ_JACHXI010000009.1"/>
</dbReference>
<evidence type="ECO:0000313" key="2">
    <source>
        <dbReference type="EMBL" id="MBB3103725.1"/>
    </source>
</evidence>
<sequence>MTILRKSIYSFFKAGILTSLIAPTIAYAEQTVSAQASGQSNMLLTIFLRHDQSQTLLEQQKKLQRQGFYKQFPPEGTEVVSWYVMMGIGQVVTLRVPPDKLREVNRTIEESAWGAFQTEFYPTYDYIDLARENYKQLED</sequence>
<keyword evidence="1" id="KW-0732">Signal</keyword>
<dbReference type="EMBL" id="JACHXI010000009">
    <property type="protein sequence ID" value="MBB3103725.1"/>
    <property type="molecule type" value="Genomic_DNA"/>
</dbReference>
<dbReference type="Proteomes" id="UP000549250">
    <property type="component" value="Unassembled WGS sequence"/>
</dbReference>
<feature type="signal peptide" evidence="1">
    <location>
        <begin position="1"/>
        <end position="28"/>
    </location>
</feature>
<keyword evidence="3" id="KW-1185">Reference proteome</keyword>